<organism evidence="3 4">
    <name type="scientific">Panaeolus cyanescens</name>
    <dbReference type="NCBI Taxonomy" id="181874"/>
    <lineage>
        <taxon>Eukaryota</taxon>
        <taxon>Fungi</taxon>
        <taxon>Dikarya</taxon>
        <taxon>Basidiomycota</taxon>
        <taxon>Agaricomycotina</taxon>
        <taxon>Agaricomycetes</taxon>
        <taxon>Agaricomycetidae</taxon>
        <taxon>Agaricales</taxon>
        <taxon>Agaricineae</taxon>
        <taxon>Galeropsidaceae</taxon>
        <taxon>Panaeolus</taxon>
    </lineage>
</organism>
<feature type="compositionally biased region" description="Basic and acidic residues" evidence="1">
    <location>
        <begin position="158"/>
        <end position="199"/>
    </location>
</feature>
<gene>
    <name evidence="3" type="ORF">CVT24_012961</name>
</gene>
<feature type="compositionally biased region" description="Basic and acidic residues" evidence="1">
    <location>
        <begin position="33"/>
        <end position="60"/>
    </location>
</feature>
<feature type="region of interest" description="Disordered" evidence="1">
    <location>
        <begin position="33"/>
        <end position="207"/>
    </location>
</feature>
<accession>A0A409WL24</accession>
<name>A0A409WL24_9AGAR</name>
<feature type="compositionally biased region" description="Polar residues" evidence="1">
    <location>
        <begin position="101"/>
        <end position="119"/>
    </location>
</feature>
<sequence length="207" mass="22991">MLLPILVALDFILCPAIATVSVTVKFGRDRLRDRRGGRDRDEESTDRGSEASSHRGDLRLGRAATPRPGHHRDHSVESSYSSASSVNQNQNSRGQEVLARSRSNSSAVAQALGLSQTPPSEYGRLGGPGVMGGRPRRDERSGSMSSNGSAKRSGMIGNRDDAPSSSDRRDRERERDREWDKMEKERERRLEYERTREPALSKSGSQR</sequence>
<feature type="signal peptide" evidence="2">
    <location>
        <begin position="1"/>
        <end position="18"/>
    </location>
</feature>
<keyword evidence="4" id="KW-1185">Reference proteome</keyword>
<feature type="compositionally biased region" description="Low complexity" evidence="1">
    <location>
        <begin position="77"/>
        <end position="92"/>
    </location>
</feature>
<dbReference type="Proteomes" id="UP000284842">
    <property type="component" value="Unassembled WGS sequence"/>
</dbReference>
<comment type="caution">
    <text evidence="3">The sequence shown here is derived from an EMBL/GenBank/DDBJ whole genome shotgun (WGS) entry which is preliminary data.</text>
</comment>
<evidence type="ECO:0000256" key="1">
    <source>
        <dbReference type="SAM" id="MobiDB-lite"/>
    </source>
</evidence>
<evidence type="ECO:0000313" key="4">
    <source>
        <dbReference type="Proteomes" id="UP000284842"/>
    </source>
</evidence>
<proteinExistence type="predicted"/>
<evidence type="ECO:0000313" key="3">
    <source>
        <dbReference type="EMBL" id="PPQ79224.1"/>
    </source>
</evidence>
<reference evidence="3 4" key="1">
    <citation type="journal article" date="2018" name="Evol. Lett.">
        <title>Horizontal gene cluster transfer increased hallucinogenic mushroom diversity.</title>
        <authorList>
            <person name="Reynolds H.T."/>
            <person name="Vijayakumar V."/>
            <person name="Gluck-Thaler E."/>
            <person name="Korotkin H.B."/>
            <person name="Matheny P.B."/>
            <person name="Slot J.C."/>
        </authorList>
    </citation>
    <scope>NUCLEOTIDE SEQUENCE [LARGE SCALE GENOMIC DNA]</scope>
    <source>
        <strain evidence="3 4">2629</strain>
    </source>
</reference>
<protein>
    <submittedName>
        <fullName evidence="3">Uncharacterized protein</fullName>
    </submittedName>
</protein>
<dbReference type="EMBL" id="NHTK01005426">
    <property type="protein sequence ID" value="PPQ79224.1"/>
    <property type="molecule type" value="Genomic_DNA"/>
</dbReference>
<evidence type="ECO:0000256" key="2">
    <source>
        <dbReference type="SAM" id="SignalP"/>
    </source>
</evidence>
<feature type="chain" id="PRO_5019247134" evidence="2">
    <location>
        <begin position="19"/>
        <end position="207"/>
    </location>
</feature>
<dbReference type="AlphaFoldDB" id="A0A409WL24"/>
<dbReference type="InParanoid" id="A0A409WL24"/>
<dbReference type="STRING" id="181874.A0A409WL24"/>
<keyword evidence="2" id="KW-0732">Signal</keyword>